<keyword evidence="3" id="KW-1185">Reference proteome</keyword>
<dbReference type="EMBL" id="JBHUHQ010000011">
    <property type="protein sequence ID" value="MFD2043740.1"/>
    <property type="molecule type" value="Genomic_DNA"/>
</dbReference>
<sequence length="153" mass="18008">MSEIFFKQFEQVRSWTIEVATSMPEDIVHIKPRGFRNNILWQMGHILSSTEYFLFDLPYKQNHLPVNYLELFNTGTSPDQWNERVPILAQLITDLERQSNHIRQISNAKLNQTLENPMHGFQTLEDCASFAILHEALHVGKIEEMKRMLTYSE</sequence>
<gene>
    <name evidence="2" type="ORF">ACFSJF_05615</name>
</gene>
<dbReference type="InterPro" id="IPR034660">
    <property type="entry name" value="DinB/YfiT-like"/>
</dbReference>
<evidence type="ECO:0000259" key="1">
    <source>
        <dbReference type="Pfam" id="PF12867"/>
    </source>
</evidence>
<organism evidence="2 3">
    <name type="scientific">Ornithinibacillus salinisoli</name>
    <dbReference type="NCBI Taxonomy" id="1848459"/>
    <lineage>
        <taxon>Bacteria</taxon>
        <taxon>Bacillati</taxon>
        <taxon>Bacillota</taxon>
        <taxon>Bacilli</taxon>
        <taxon>Bacillales</taxon>
        <taxon>Bacillaceae</taxon>
        <taxon>Ornithinibacillus</taxon>
    </lineage>
</organism>
<accession>A0ABW4W0J6</accession>
<dbReference type="Pfam" id="PF12867">
    <property type="entry name" value="DinB_2"/>
    <property type="match status" value="1"/>
</dbReference>
<dbReference type="InterPro" id="IPR024775">
    <property type="entry name" value="DinB-like"/>
</dbReference>
<feature type="domain" description="DinB-like" evidence="1">
    <location>
        <begin position="8"/>
        <end position="140"/>
    </location>
</feature>
<evidence type="ECO:0000313" key="2">
    <source>
        <dbReference type="EMBL" id="MFD2043740.1"/>
    </source>
</evidence>
<dbReference type="Gene3D" id="1.20.120.450">
    <property type="entry name" value="dinb family like domain"/>
    <property type="match status" value="1"/>
</dbReference>
<evidence type="ECO:0000313" key="3">
    <source>
        <dbReference type="Proteomes" id="UP001597383"/>
    </source>
</evidence>
<reference evidence="3" key="1">
    <citation type="journal article" date="2019" name="Int. J. Syst. Evol. Microbiol.">
        <title>The Global Catalogue of Microorganisms (GCM) 10K type strain sequencing project: providing services to taxonomists for standard genome sequencing and annotation.</title>
        <authorList>
            <consortium name="The Broad Institute Genomics Platform"/>
            <consortium name="The Broad Institute Genome Sequencing Center for Infectious Disease"/>
            <person name="Wu L."/>
            <person name="Ma J."/>
        </authorList>
    </citation>
    <scope>NUCLEOTIDE SEQUENCE [LARGE SCALE GENOMIC DNA]</scope>
    <source>
        <strain evidence="3">R28</strain>
    </source>
</reference>
<dbReference type="Proteomes" id="UP001597383">
    <property type="component" value="Unassembled WGS sequence"/>
</dbReference>
<dbReference type="RefSeq" id="WP_377555794.1">
    <property type="nucleotide sequence ID" value="NZ_JBHUHQ010000011.1"/>
</dbReference>
<name>A0ABW4W0J6_9BACI</name>
<proteinExistence type="predicted"/>
<dbReference type="SUPFAM" id="SSF109854">
    <property type="entry name" value="DinB/YfiT-like putative metalloenzymes"/>
    <property type="match status" value="1"/>
</dbReference>
<protein>
    <submittedName>
        <fullName evidence="2">DinB family protein</fullName>
    </submittedName>
</protein>
<comment type="caution">
    <text evidence="2">The sequence shown here is derived from an EMBL/GenBank/DDBJ whole genome shotgun (WGS) entry which is preliminary data.</text>
</comment>